<dbReference type="InterPro" id="IPR010744">
    <property type="entry name" value="Phage_CI_N"/>
</dbReference>
<name>A0A2D3WIF4_9BACT</name>
<evidence type="ECO:0000313" key="2">
    <source>
        <dbReference type="EMBL" id="DAB38840.1"/>
    </source>
</evidence>
<dbReference type="GO" id="GO:0003677">
    <property type="term" value="F:DNA binding"/>
    <property type="evidence" value="ECO:0007669"/>
    <property type="project" value="InterPro"/>
</dbReference>
<comment type="caution">
    <text evidence="2">The sequence shown here is derived from an EMBL/GenBank/DDBJ whole genome shotgun (WGS) entry which is preliminary data.</text>
</comment>
<dbReference type="InterPro" id="IPR010982">
    <property type="entry name" value="Lambda_DNA-bd_dom_sf"/>
</dbReference>
<dbReference type="RefSeq" id="WP_294896311.1">
    <property type="nucleotide sequence ID" value="NZ_DLUI01000059.1"/>
</dbReference>
<dbReference type="AlphaFoldDB" id="A0A2D3WIF4"/>
<evidence type="ECO:0000259" key="1">
    <source>
        <dbReference type="Pfam" id="PF07022"/>
    </source>
</evidence>
<dbReference type="EMBL" id="DLUI01000059">
    <property type="protein sequence ID" value="DAB38840.1"/>
    <property type="molecule type" value="Genomic_DNA"/>
</dbReference>
<accession>A0A2D3WIF4</accession>
<reference evidence="2 3" key="1">
    <citation type="journal article" date="2017" name="Front. Microbiol.">
        <title>Comparative Genomic Analysis of the Class Epsilonproteobacteria and Proposed Reclassification to Epsilonbacteraeota (phyl. nov.).</title>
        <authorList>
            <person name="Waite D.W."/>
            <person name="Vanwonterghem I."/>
            <person name="Rinke C."/>
            <person name="Parks D.H."/>
            <person name="Zhang Y."/>
            <person name="Takai K."/>
            <person name="Sievert S.M."/>
            <person name="Simon J."/>
            <person name="Campbell B.J."/>
            <person name="Hanson T.E."/>
            <person name="Woyke T."/>
            <person name="Klotz M.G."/>
            <person name="Hugenholtz P."/>
        </authorList>
    </citation>
    <scope>NUCLEOTIDE SEQUENCE [LARGE SCALE GENOMIC DNA]</scope>
    <source>
        <strain evidence="2">UBA12443</strain>
    </source>
</reference>
<protein>
    <recommendedName>
        <fullName evidence="1">Bacteriophage CI repressor N-terminal domain-containing protein</fullName>
    </recommendedName>
</protein>
<gene>
    <name evidence="2" type="ORF">CFH83_03760</name>
</gene>
<proteinExistence type="predicted"/>
<organism evidence="2 3">
    <name type="scientific">Sulfuricurvum kujiense</name>
    <dbReference type="NCBI Taxonomy" id="148813"/>
    <lineage>
        <taxon>Bacteria</taxon>
        <taxon>Pseudomonadati</taxon>
        <taxon>Campylobacterota</taxon>
        <taxon>Epsilonproteobacteria</taxon>
        <taxon>Campylobacterales</taxon>
        <taxon>Sulfurimonadaceae</taxon>
        <taxon>Sulfuricurvum</taxon>
    </lineage>
</organism>
<sequence length="151" mass="17042">MSTRLLLDIIKEKTGIKTDKQLAEELEIKYGALTNWIARDSFQYEPIIIFLLKKNVDLNSVFKPVLMPELTEALIAYRNNDLSKVGYILPRPPKSNAEEGVEIDAAQTAGEIEEAYIYIAKHGGLIQSQELKNTLTGIIAMFREKADEKNT</sequence>
<dbReference type="Pfam" id="PF07022">
    <property type="entry name" value="Phage_CI_repr"/>
    <property type="match status" value="1"/>
</dbReference>
<feature type="domain" description="Bacteriophage CI repressor N-terminal" evidence="1">
    <location>
        <begin position="10"/>
        <end position="60"/>
    </location>
</feature>
<evidence type="ECO:0000313" key="3">
    <source>
        <dbReference type="Proteomes" id="UP000228859"/>
    </source>
</evidence>
<dbReference type="Gene3D" id="1.10.260.40">
    <property type="entry name" value="lambda repressor-like DNA-binding domains"/>
    <property type="match status" value="1"/>
</dbReference>
<dbReference type="Proteomes" id="UP000228859">
    <property type="component" value="Unassembled WGS sequence"/>
</dbReference>
<dbReference type="GO" id="GO:0045892">
    <property type="term" value="P:negative regulation of DNA-templated transcription"/>
    <property type="evidence" value="ECO:0007669"/>
    <property type="project" value="InterPro"/>
</dbReference>